<proteinExistence type="predicted"/>
<feature type="compositionally biased region" description="Basic residues" evidence="1">
    <location>
        <begin position="162"/>
        <end position="185"/>
    </location>
</feature>
<evidence type="ECO:0000313" key="3">
    <source>
        <dbReference type="Proteomes" id="UP001146793"/>
    </source>
</evidence>
<feature type="compositionally biased region" description="Polar residues" evidence="1">
    <location>
        <begin position="194"/>
        <end position="210"/>
    </location>
</feature>
<dbReference type="EMBL" id="JANTQA010000047">
    <property type="protein sequence ID" value="KAJ3431944.1"/>
    <property type="molecule type" value="Genomic_DNA"/>
</dbReference>
<reference evidence="2" key="1">
    <citation type="submission" date="2022-08" db="EMBL/GenBank/DDBJ databases">
        <title>Novel sulphate-reducing endosymbionts in the free-living metamonad Anaeramoeba.</title>
        <authorList>
            <person name="Jerlstrom-Hultqvist J."/>
            <person name="Cepicka I."/>
            <person name="Gallot-Lavallee L."/>
            <person name="Salas-Leiva D."/>
            <person name="Curtis B.A."/>
            <person name="Zahonova K."/>
            <person name="Pipaliya S."/>
            <person name="Dacks J."/>
            <person name="Roger A.J."/>
        </authorList>
    </citation>
    <scope>NUCLEOTIDE SEQUENCE</scope>
    <source>
        <strain evidence="2">Busselton2</strain>
    </source>
</reference>
<dbReference type="Proteomes" id="UP001146793">
    <property type="component" value="Unassembled WGS sequence"/>
</dbReference>
<dbReference type="AlphaFoldDB" id="A0AAV7YSY4"/>
<name>A0AAV7YSY4_9EUKA</name>
<accession>A0AAV7YSY4</accession>
<protein>
    <submittedName>
        <fullName evidence="2">Uncharacterized protein</fullName>
    </submittedName>
</protein>
<organism evidence="2 3">
    <name type="scientific">Anaeramoeba flamelloides</name>
    <dbReference type="NCBI Taxonomy" id="1746091"/>
    <lineage>
        <taxon>Eukaryota</taxon>
        <taxon>Metamonada</taxon>
        <taxon>Anaeramoebidae</taxon>
        <taxon>Anaeramoeba</taxon>
    </lineage>
</organism>
<evidence type="ECO:0000313" key="2">
    <source>
        <dbReference type="EMBL" id="KAJ3431944.1"/>
    </source>
</evidence>
<feature type="region of interest" description="Disordered" evidence="1">
    <location>
        <begin position="111"/>
        <end position="210"/>
    </location>
</feature>
<comment type="caution">
    <text evidence="2">The sequence shown here is derived from an EMBL/GenBank/DDBJ whole genome shotgun (WGS) entry which is preliminary data.</text>
</comment>
<evidence type="ECO:0000256" key="1">
    <source>
        <dbReference type="SAM" id="MobiDB-lite"/>
    </source>
</evidence>
<gene>
    <name evidence="2" type="ORF">M0812_20869</name>
</gene>
<sequence>MSNNNQLQKEPIGPLKYPKVTLQDINSVISRTKLFGHLYKFYVPINLISFSNKNVVKREIWVSDDEQFSINSDIVTIIIHSSRYVPKKGPSQEKKPLGAFISFQFRNDNPPKYFMRRKNGIRSSISKNPKSEKKRSWKPSQVPSTSSTTSKKKTKPVDNSKYKRKKLVKKINTKEKKTSKKHKNTSKNEKPKNIPQSPNLNTTQRHSDQTSSPVINEFVNMDNHTFANSPQIQLLKNPIEDKFKSTDLNQKSSLNSQFLFKDFPNQEQTKTEVKQTSTFSSSSISLLPFDEMFFSIPNEYQEFEIQNNSFFDFDLHFDEPIEDFKLSFDYFMEEQPINLDHYSFPKSNSTFLN</sequence>